<dbReference type="InterPro" id="IPR004712">
    <property type="entry name" value="Na+/H+_antiporter_fungi"/>
</dbReference>
<accession>A0AAV9J665</accession>
<evidence type="ECO:0000313" key="8">
    <source>
        <dbReference type="EMBL" id="KAK4540165.1"/>
    </source>
</evidence>
<dbReference type="GO" id="GO:0015385">
    <property type="term" value="F:sodium:proton antiporter activity"/>
    <property type="evidence" value="ECO:0007669"/>
    <property type="project" value="InterPro"/>
</dbReference>
<dbReference type="GO" id="GO:0120029">
    <property type="term" value="P:proton export across plasma membrane"/>
    <property type="evidence" value="ECO:0007669"/>
    <property type="project" value="InterPro"/>
</dbReference>
<gene>
    <name evidence="8" type="ORF">LTR36_009751</name>
</gene>
<comment type="subcellular location">
    <subcellularLocation>
        <location evidence="1">Membrane</location>
        <topology evidence="1">Multi-pass membrane protein</topology>
    </subcellularLocation>
</comment>
<dbReference type="EMBL" id="JAVFHQ010000073">
    <property type="protein sequence ID" value="KAK4540165.1"/>
    <property type="molecule type" value="Genomic_DNA"/>
</dbReference>
<dbReference type="GO" id="GO:0030007">
    <property type="term" value="P:intracellular potassium ion homeostasis"/>
    <property type="evidence" value="ECO:0007669"/>
    <property type="project" value="TreeGrafter"/>
</dbReference>
<protein>
    <recommendedName>
        <fullName evidence="7">Cation/H+ exchanger transmembrane domain-containing protein</fullName>
    </recommendedName>
</protein>
<evidence type="ECO:0000313" key="9">
    <source>
        <dbReference type="Proteomes" id="UP001324427"/>
    </source>
</evidence>
<feature type="transmembrane region" description="Helical" evidence="6">
    <location>
        <begin position="220"/>
        <end position="243"/>
    </location>
</feature>
<dbReference type="GO" id="GO:0036376">
    <property type="term" value="P:sodium ion export across plasma membrane"/>
    <property type="evidence" value="ECO:0007669"/>
    <property type="project" value="InterPro"/>
</dbReference>
<keyword evidence="9" id="KW-1185">Reference proteome</keyword>
<dbReference type="GO" id="GO:0005886">
    <property type="term" value="C:plasma membrane"/>
    <property type="evidence" value="ECO:0007669"/>
    <property type="project" value="InterPro"/>
</dbReference>
<feature type="transmembrane region" description="Helical" evidence="6">
    <location>
        <begin position="346"/>
        <end position="368"/>
    </location>
</feature>
<comment type="caution">
    <text evidence="8">The sequence shown here is derived from an EMBL/GenBank/DDBJ whole genome shotgun (WGS) entry which is preliminary data.</text>
</comment>
<feature type="transmembrane region" description="Helical" evidence="6">
    <location>
        <begin position="380"/>
        <end position="398"/>
    </location>
</feature>
<feature type="transmembrane region" description="Helical" evidence="6">
    <location>
        <begin position="255"/>
        <end position="278"/>
    </location>
</feature>
<evidence type="ECO:0000256" key="2">
    <source>
        <dbReference type="ARBA" id="ARBA00022692"/>
    </source>
</evidence>
<evidence type="ECO:0000259" key="7">
    <source>
        <dbReference type="Pfam" id="PF00999"/>
    </source>
</evidence>
<feature type="transmembrane region" description="Helical" evidence="6">
    <location>
        <begin position="312"/>
        <end position="334"/>
    </location>
</feature>
<feature type="region of interest" description="Disordered" evidence="5">
    <location>
        <begin position="471"/>
        <end position="502"/>
    </location>
</feature>
<dbReference type="InterPro" id="IPR038770">
    <property type="entry name" value="Na+/solute_symporter_sf"/>
</dbReference>
<sequence>MVWHQIEPTPPHLTYLLLSAFLISYVLFTTFIRNRLHLSEPPIALLVGIILGPRALGWLSPNTCGINSCKDDAGDPSGVGGWGWGDNVVQEATRVIVGIQVFAIGVELPKFYARRHWKSIAMLLGPVMTFSWVICAVFVALIFHTDIATALIVAACLTPTDPVLASSILSNSQFSERVPKRIKDMLSAESGCNDGISFPFIYAGIFAITSSSTREAVKNYFLITVLWQVAFGITIGLIIGTTFNRILRFSERRNYIDPAGFTVFYLLLAILSVGVGSTLGSDDFLVSFGAGYGFARDGWFRKKTHAAQLPQIIDLMLNSAMFVYLGAIIPWYAFQPHSISPGITPGRLVAFLVLVLAFRRIPIVLALYRWIPDIRTLREALFVGHFGPMGLGGLFLAIEARAMLENDSAIPDPHPPRYGRPYTDRERAVEIIWPLVCFIVFGSTLVHGLSVLAFSLAHHFQRPAEKRAAILAAEDDPLEGMEHEGGGGDSEPDSEEEEDGGR</sequence>
<keyword evidence="3 6" id="KW-1133">Transmembrane helix</keyword>
<proteinExistence type="predicted"/>
<feature type="transmembrane region" description="Helical" evidence="6">
    <location>
        <begin position="12"/>
        <end position="32"/>
    </location>
</feature>
<evidence type="ECO:0000256" key="5">
    <source>
        <dbReference type="SAM" id="MobiDB-lite"/>
    </source>
</evidence>
<feature type="transmembrane region" description="Helical" evidence="6">
    <location>
        <begin position="120"/>
        <end position="143"/>
    </location>
</feature>
<dbReference type="Proteomes" id="UP001324427">
    <property type="component" value="Unassembled WGS sequence"/>
</dbReference>
<name>A0AAV9J665_9PEZI</name>
<feature type="transmembrane region" description="Helical" evidence="6">
    <location>
        <begin position="431"/>
        <end position="457"/>
    </location>
</feature>
<evidence type="ECO:0000256" key="3">
    <source>
        <dbReference type="ARBA" id="ARBA00022989"/>
    </source>
</evidence>
<feature type="compositionally biased region" description="Acidic residues" evidence="5">
    <location>
        <begin position="490"/>
        <end position="502"/>
    </location>
</feature>
<dbReference type="PANTHER" id="PTHR31382">
    <property type="entry name" value="NA(+)/H(+) ANTIPORTER"/>
    <property type="match status" value="1"/>
</dbReference>
<keyword evidence="2 6" id="KW-0812">Transmembrane</keyword>
<dbReference type="AlphaFoldDB" id="A0AAV9J665"/>
<dbReference type="Pfam" id="PF00999">
    <property type="entry name" value="Na_H_Exchanger"/>
    <property type="match status" value="1"/>
</dbReference>
<organism evidence="8 9">
    <name type="scientific">Oleoguttula mirabilis</name>
    <dbReference type="NCBI Taxonomy" id="1507867"/>
    <lineage>
        <taxon>Eukaryota</taxon>
        <taxon>Fungi</taxon>
        <taxon>Dikarya</taxon>
        <taxon>Ascomycota</taxon>
        <taxon>Pezizomycotina</taxon>
        <taxon>Dothideomycetes</taxon>
        <taxon>Dothideomycetidae</taxon>
        <taxon>Mycosphaerellales</taxon>
        <taxon>Teratosphaeriaceae</taxon>
        <taxon>Oleoguttula</taxon>
    </lineage>
</organism>
<evidence type="ECO:0000256" key="6">
    <source>
        <dbReference type="SAM" id="Phobius"/>
    </source>
</evidence>
<evidence type="ECO:0000256" key="1">
    <source>
        <dbReference type="ARBA" id="ARBA00004141"/>
    </source>
</evidence>
<feature type="transmembrane region" description="Helical" evidence="6">
    <location>
        <begin position="149"/>
        <end position="170"/>
    </location>
</feature>
<reference evidence="8 9" key="1">
    <citation type="submission" date="2021-11" db="EMBL/GenBank/DDBJ databases">
        <title>Black yeast isolated from Biological Soil Crust.</title>
        <authorList>
            <person name="Kurbessoian T."/>
        </authorList>
    </citation>
    <scope>NUCLEOTIDE SEQUENCE [LARGE SCALE GENOMIC DNA]</scope>
    <source>
        <strain evidence="8 9">CCFEE 5522</strain>
    </source>
</reference>
<feature type="domain" description="Cation/H+ exchanger transmembrane" evidence="7">
    <location>
        <begin position="24"/>
        <end position="451"/>
    </location>
</feature>
<keyword evidence="4 6" id="KW-0472">Membrane</keyword>
<evidence type="ECO:0000256" key="4">
    <source>
        <dbReference type="ARBA" id="ARBA00023136"/>
    </source>
</evidence>
<dbReference type="InterPro" id="IPR006153">
    <property type="entry name" value="Cation/H_exchanger_TM"/>
</dbReference>
<dbReference type="GO" id="GO:0042391">
    <property type="term" value="P:regulation of membrane potential"/>
    <property type="evidence" value="ECO:0007669"/>
    <property type="project" value="InterPro"/>
</dbReference>
<dbReference type="Gene3D" id="1.20.1530.20">
    <property type="match status" value="1"/>
</dbReference>
<dbReference type="PANTHER" id="PTHR31382:SF2">
    <property type="entry name" value="CATION_H+ EXCHANGER DOMAIN-CONTAINING PROTEIN"/>
    <property type="match status" value="1"/>
</dbReference>